<reference evidence="1" key="1">
    <citation type="journal article" date="2023" name="GigaByte">
        <title>Genome assembly of the bearded iris, Iris pallida Lam.</title>
        <authorList>
            <person name="Bruccoleri R.E."/>
            <person name="Oakeley E.J."/>
            <person name="Faust A.M.E."/>
            <person name="Altorfer M."/>
            <person name="Dessus-Babus S."/>
            <person name="Burckhardt D."/>
            <person name="Oertli M."/>
            <person name="Naumann U."/>
            <person name="Petersen F."/>
            <person name="Wong J."/>
        </authorList>
    </citation>
    <scope>NUCLEOTIDE SEQUENCE</scope>
    <source>
        <strain evidence="1">GSM-AAB239-AS_SAM_17_03QT</strain>
    </source>
</reference>
<evidence type="ECO:0000313" key="1">
    <source>
        <dbReference type="EMBL" id="KAJ6814551.1"/>
    </source>
</evidence>
<keyword evidence="2" id="KW-1185">Reference proteome</keyword>
<reference evidence="1" key="2">
    <citation type="submission" date="2023-04" db="EMBL/GenBank/DDBJ databases">
        <authorList>
            <person name="Bruccoleri R.E."/>
            <person name="Oakeley E.J."/>
            <person name="Faust A.-M."/>
            <person name="Dessus-Babus S."/>
            <person name="Altorfer M."/>
            <person name="Burckhardt D."/>
            <person name="Oertli M."/>
            <person name="Naumann U."/>
            <person name="Petersen F."/>
            <person name="Wong J."/>
        </authorList>
    </citation>
    <scope>NUCLEOTIDE SEQUENCE</scope>
    <source>
        <strain evidence="1">GSM-AAB239-AS_SAM_17_03QT</strain>
        <tissue evidence="1">Leaf</tissue>
    </source>
</reference>
<accession>A0AAX6FEW8</accession>
<proteinExistence type="predicted"/>
<evidence type="ECO:0000313" key="2">
    <source>
        <dbReference type="Proteomes" id="UP001140949"/>
    </source>
</evidence>
<comment type="caution">
    <text evidence="1">The sequence shown here is derived from an EMBL/GenBank/DDBJ whole genome shotgun (WGS) entry which is preliminary data.</text>
</comment>
<dbReference type="Proteomes" id="UP001140949">
    <property type="component" value="Unassembled WGS sequence"/>
</dbReference>
<organism evidence="1 2">
    <name type="scientific">Iris pallida</name>
    <name type="common">Sweet iris</name>
    <dbReference type="NCBI Taxonomy" id="29817"/>
    <lineage>
        <taxon>Eukaryota</taxon>
        <taxon>Viridiplantae</taxon>
        <taxon>Streptophyta</taxon>
        <taxon>Embryophyta</taxon>
        <taxon>Tracheophyta</taxon>
        <taxon>Spermatophyta</taxon>
        <taxon>Magnoliopsida</taxon>
        <taxon>Liliopsida</taxon>
        <taxon>Asparagales</taxon>
        <taxon>Iridaceae</taxon>
        <taxon>Iridoideae</taxon>
        <taxon>Irideae</taxon>
        <taxon>Iris</taxon>
    </lineage>
</organism>
<dbReference type="EMBL" id="JANAVB010029620">
    <property type="protein sequence ID" value="KAJ6814551.1"/>
    <property type="molecule type" value="Genomic_DNA"/>
</dbReference>
<dbReference type="AlphaFoldDB" id="A0AAX6FEW8"/>
<name>A0AAX6FEW8_IRIPA</name>
<sequence>MDARAAAMWRKTPRLAVWPGENSGNLEFSSEKHRGRRCGRWHKHSGERRRRCDGRVLVSVDESRASPRGSSACRGA</sequence>
<protein>
    <submittedName>
        <fullName evidence="1">Extensin</fullName>
    </submittedName>
</protein>
<gene>
    <name evidence="1" type="ORF">M6B38_137115</name>
</gene>